<reference evidence="4 5" key="1">
    <citation type="journal article" date="2009" name="Stand. Genomic Sci.">
        <title>Complete genome sequence of Catenulispora acidiphila type strain (ID 139908).</title>
        <authorList>
            <person name="Copeland A."/>
            <person name="Lapidus A."/>
            <person name="Glavina Del Rio T."/>
            <person name="Nolan M."/>
            <person name="Lucas S."/>
            <person name="Chen F."/>
            <person name="Tice H."/>
            <person name="Cheng J.F."/>
            <person name="Bruce D."/>
            <person name="Goodwin L."/>
            <person name="Pitluck S."/>
            <person name="Mikhailova N."/>
            <person name="Pati A."/>
            <person name="Ivanova N."/>
            <person name="Mavromatis K."/>
            <person name="Chen A."/>
            <person name="Palaniappan K."/>
            <person name="Chain P."/>
            <person name="Land M."/>
            <person name="Hauser L."/>
            <person name="Chang Y.J."/>
            <person name="Jeffries C.D."/>
            <person name="Chertkov O."/>
            <person name="Brettin T."/>
            <person name="Detter J.C."/>
            <person name="Han C."/>
            <person name="Ali Z."/>
            <person name="Tindall B.J."/>
            <person name="Goker M."/>
            <person name="Bristow J."/>
            <person name="Eisen J.A."/>
            <person name="Markowitz V."/>
            <person name="Hugenholtz P."/>
            <person name="Kyrpides N.C."/>
            <person name="Klenk H.P."/>
        </authorList>
    </citation>
    <scope>NUCLEOTIDE SEQUENCE [LARGE SCALE GENOMIC DNA]</scope>
    <source>
        <strain evidence="5">DSM 44928 / JCM 14897 / NBRC 102108 / NRRL B-24433 / ID139908</strain>
    </source>
</reference>
<dbReference type="PROSITE" id="PS51462">
    <property type="entry name" value="NUDIX"/>
    <property type="match status" value="1"/>
</dbReference>
<gene>
    <name evidence="4" type="ordered locus">Caci_8438</name>
</gene>
<feature type="domain" description="Nudix hydrolase" evidence="3">
    <location>
        <begin position="19"/>
        <end position="151"/>
    </location>
</feature>
<evidence type="ECO:0000259" key="3">
    <source>
        <dbReference type="PROSITE" id="PS51462"/>
    </source>
</evidence>
<name>C7PX04_CATAD</name>
<dbReference type="EMBL" id="CP001700">
    <property type="protein sequence ID" value="ACU77261.1"/>
    <property type="molecule type" value="Genomic_DNA"/>
</dbReference>
<proteinExistence type="predicted"/>
<dbReference type="Gene3D" id="3.90.79.10">
    <property type="entry name" value="Nucleoside Triphosphate Pyrophosphohydrolase"/>
    <property type="match status" value="1"/>
</dbReference>
<keyword evidence="5" id="KW-1185">Reference proteome</keyword>
<dbReference type="eggNOG" id="COG1051">
    <property type="taxonomic scope" value="Bacteria"/>
</dbReference>
<comment type="cofactor">
    <cofactor evidence="1">
        <name>Mg(2+)</name>
        <dbReference type="ChEBI" id="CHEBI:18420"/>
    </cofactor>
</comment>
<dbReference type="InParanoid" id="C7PX04"/>
<dbReference type="PROSITE" id="PS00893">
    <property type="entry name" value="NUDIX_BOX"/>
    <property type="match status" value="1"/>
</dbReference>
<dbReference type="SUPFAM" id="SSF55811">
    <property type="entry name" value="Nudix"/>
    <property type="match status" value="1"/>
</dbReference>
<dbReference type="Pfam" id="PF00293">
    <property type="entry name" value="NUDIX"/>
    <property type="match status" value="1"/>
</dbReference>
<dbReference type="Proteomes" id="UP000000851">
    <property type="component" value="Chromosome"/>
</dbReference>
<dbReference type="STRING" id="479433.Caci_8438"/>
<dbReference type="InterPro" id="IPR020084">
    <property type="entry name" value="NUDIX_hydrolase_CS"/>
</dbReference>
<protein>
    <submittedName>
        <fullName evidence="4">NUDIX hydrolase</fullName>
    </submittedName>
</protein>
<dbReference type="OrthoDB" id="9814308at2"/>
<accession>C7PX04</accession>
<dbReference type="AlphaFoldDB" id="C7PX04"/>
<dbReference type="HOGENOM" id="CLU_037162_7_3_11"/>
<dbReference type="GO" id="GO:0016787">
    <property type="term" value="F:hydrolase activity"/>
    <property type="evidence" value="ECO:0007669"/>
    <property type="project" value="UniProtKB-KW"/>
</dbReference>
<dbReference type="PANTHER" id="PTHR43046">
    <property type="entry name" value="GDP-MANNOSE MANNOSYL HYDROLASE"/>
    <property type="match status" value="1"/>
</dbReference>
<dbReference type="RefSeq" id="WP_015796986.1">
    <property type="nucleotide sequence ID" value="NC_013131.1"/>
</dbReference>
<sequence>MPIPEFIVAIRTKIGHDLLWLPGVTGLVVDDEQRVLLVRRADTLEWTLVSGCLDPGEQPAAGIVREIDEETGVTARAERVLAVDATGQFTHPNGDETVFMDVVFVCTPTGGSARVNDDESVDVGWFPIADLPELPARHQAYVKRYLDGGEAAWFAQA</sequence>
<evidence type="ECO:0000256" key="2">
    <source>
        <dbReference type="ARBA" id="ARBA00022801"/>
    </source>
</evidence>
<dbReference type="InterPro" id="IPR000086">
    <property type="entry name" value="NUDIX_hydrolase_dom"/>
</dbReference>
<evidence type="ECO:0000313" key="4">
    <source>
        <dbReference type="EMBL" id="ACU77261.1"/>
    </source>
</evidence>
<evidence type="ECO:0000256" key="1">
    <source>
        <dbReference type="ARBA" id="ARBA00001946"/>
    </source>
</evidence>
<dbReference type="KEGG" id="cai:Caci_8438"/>
<dbReference type="InterPro" id="IPR015797">
    <property type="entry name" value="NUDIX_hydrolase-like_dom_sf"/>
</dbReference>
<evidence type="ECO:0000313" key="5">
    <source>
        <dbReference type="Proteomes" id="UP000000851"/>
    </source>
</evidence>
<keyword evidence="2 4" id="KW-0378">Hydrolase</keyword>
<dbReference type="PANTHER" id="PTHR43046:SF16">
    <property type="entry name" value="ADP-RIBOSE PYROPHOSPHATASE YJHB-RELATED"/>
    <property type="match status" value="1"/>
</dbReference>
<organism evidence="4 5">
    <name type="scientific">Catenulispora acidiphila (strain DSM 44928 / JCM 14897 / NBRC 102108 / NRRL B-24433 / ID139908)</name>
    <dbReference type="NCBI Taxonomy" id="479433"/>
    <lineage>
        <taxon>Bacteria</taxon>
        <taxon>Bacillati</taxon>
        <taxon>Actinomycetota</taxon>
        <taxon>Actinomycetes</taxon>
        <taxon>Catenulisporales</taxon>
        <taxon>Catenulisporaceae</taxon>
        <taxon>Catenulispora</taxon>
    </lineage>
</organism>
<dbReference type="CDD" id="cd18879">
    <property type="entry name" value="NUDIX_Hydrolase"/>
    <property type="match status" value="1"/>
</dbReference>